<organism evidence="2 3">
    <name type="scientific">Acinetobacter genomosp. 33YU</name>
    <dbReference type="NCBI Taxonomy" id="1675530"/>
    <lineage>
        <taxon>Bacteria</taxon>
        <taxon>Pseudomonadati</taxon>
        <taxon>Pseudomonadota</taxon>
        <taxon>Gammaproteobacteria</taxon>
        <taxon>Moraxellales</taxon>
        <taxon>Moraxellaceae</taxon>
        <taxon>Acinetobacter</taxon>
    </lineage>
</organism>
<accession>A0A1V2UNW9</accession>
<feature type="compositionally biased region" description="Basic and acidic residues" evidence="1">
    <location>
        <begin position="268"/>
        <end position="287"/>
    </location>
</feature>
<name>A0A1V2UNW9_9GAMM</name>
<dbReference type="EMBL" id="LFZS01000041">
    <property type="protein sequence ID" value="ONN49918.1"/>
    <property type="molecule type" value="Genomic_DNA"/>
</dbReference>
<feature type="compositionally biased region" description="Acidic residues" evidence="1">
    <location>
        <begin position="227"/>
        <end position="243"/>
    </location>
</feature>
<dbReference type="RefSeq" id="WP_077170307.1">
    <property type="nucleotide sequence ID" value="NZ_LFZS01000041.1"/>
</dbReference>
<feature type="region of interest" description="Disordered" evidence="1">
    <location>
        <begin position="412"/>
        <end position="445"/>
    </location>
</feature>
<evidence type="ECO:0008006" key="4">
    <source>
        <dbReference type="Google" id="ProtNLM"/>
    </source>
</evidence>
<evidence type="ECO:0000313" key="3">
    <source>
        <dbReference type="Proteomes" id="UP000189376"/>
    </source>
</evidence>
<dbReference type="AlphaFoldDB" id="A0A1V2UNW9"/>
<sequence>MFKSKKTKVQKTADRSNILTSGQIGRTRELTPEGYLLCRDVRLARTGILIYGDGEVPIKPDNTGLIQVYRGEDVLFSPTTIASGEGKPVTNDHPDDWVTPENWKEFSGGSGHNVHRGEGEDAEYLMGDLLVMDKEAIDAVMAGKVEISLGYDAEYTEISPGKGVQSNIVINHIALVDKGRCGSRCSIGDSFMTTKVKKKKISFADRIRNLVKTGDADEAEKIAKAVEDEDLDLPTEDEEPEDDDKGKTNDAAMNREILKMLKTMDSRLSRLEKKKTKDSDDPDKKTEDDDGEDDPKDKTKDDGDLTEPEGAEKLSDAGVQTYTGDSLKEVLSRAEILSPGYRMPTFDSANNGKAVLNTKRAVLKTAYATQDGQKAIAPFVGPNPDFDKLPNYTIDAAFAGASELIKQQNNAKGVRSGISTRDFGRAAPTPAEINQRNREFWNKQG</sequence>
<dbReference type="Pfam" id="PF09979">
    <property type="entry name" value="DUF2213"/>
    <property type="match status" value="1"/>
</dbReference>
<gene>
    <name evidence="2" type="ORF">AC058_19945</name>
</gene>
<feature type="region of interest" description="Disordered" evidence="1">
    <location>
        <begin position="268"/>
        <end position="320"/>
    </location>
</feature>
<reference evidence="2 3" key="1">
    <citation type="submission" date="2015-07" db="EMBL/GenBank/DDBJ databases">
        <title>Acinetobacter yuneri, a novel member of Acinetobacter calcoaceticus-Acinetobacter baumannii complex isolated from clinical specimen.</title>
        <authorList>
            <person name="Yu Y."/>
        </authorList>
    </citation>
    <scope>NUCLEOTIDE SEQUENCE [LARGE SCALE GENOMIC DNA]</scope>
    <source>
        <strain evidence="2 3">A362</strain>
    </source>
</reference>
<dbReference type="Proteomes" id="UP000189376">
    <property type="component" value="Unassembled WGS sequence"/>
</dbReference>
<feature type="compositionally biased region" description="Basic and acidic residues" evidence="1">
    <location>
        <begin position="435"/>
        <end position="445"/>
    </location>
</feature>
<keyword evidence="3" id="KW-1185">Reference proteome</keyword>
<proteinExistence type="predicted"/>
<evidence type="ECO:0000313" key="2">
    <source>
        <dbReference type="EMBL" id="ONN49918.1"/>
    </source>
</evidence>
<evidence type="ECO:0000256" key="1">
    <source>
        <dbReference type="SAM" id="MobiDB-lite"/>
    </source>
</evidence>
<feature type="region of interest" description="Disordered" evidence="1">
    <location>
        <begin position="224"/>
        <end position="252"/>
    </location>
</feature>
<comment type="caution">
    <text evidence="2">The sequence shown here is derived from an EMBL/GenBank/DDBJ whole genome shotgun (WGS) entry which is preliminary data.</text>
</comment>
<dbReference type="InterPro" id="IPR016913">
    <property type="entry name" value="UCP029215"/>
</dbReference>
<protein>
    <recommendedName>
        <fullName evidence="4">Bacteriophage protein</fullName>
    </recommendedName>
</protein>